<proteinExistence type="inferred from homology"/>
<sequence length="263" mass="27214">MSSAKQKTLVLKVGGALLECDMGIARLMQTAASLLEQGKSLVIVHGGGCIVDKQLQLNGMTTEKKEGLRVTPPEQMPIIAGALAGSANKLLQSAARAAGIHSVGLCLGDGDLLNAEIKDEQLGAVGQVTGGNPAYLNFILAQGWLPIISSIALDLDGQLLNVNADQAATAVAKLVDGKLVLLSDVSGVLDGKGQLIPSLNAAEIADLVKLGVIEKGMKVKVEAALEVAQWMGEAVQVASWRDAAQMLALTKGELIGTQIQPQL</sequence>
<dbReference type="PANTHER" id="PTHR23342">
    <property type="entry name" value="N-ACETYLGLUTAMATE SYNTHASE"/>
    <property type="match status" value="1"/>
</dbReference>
<feature type="binding site" evidence="9">
    <location>
        <begin position="47"/>
        <end position="48"/>
    </location>
    <ligand>
        <name>substrate</name>
    </ligand>
</feature>
<accession>A0ABV7GGA9</accession>
<evidence type="ECO:0000256" key="9">
    <source>
        <dbReference type="HAMAP-Rule" id="MF_00082"/>
    </source>
</evidence>
<keyword evidence="9" id="KW-0963">Cytoplasm</keyword>
<evidence type="ECO:0000259" key="10">
    <source>
        <dbReference type="Pfam" id="PF00696"/>
    </source>
</evidence>
<dbReference type="InterPro" id="IPR037528">
    <property type="entry name" value="ArgB"/>
</dbReference>
<keyword evidence="2 9" id="KW-0055">Arginine biosynthesis</keyword>
<dbReference type="EMBL" id="JBHRTD010000016">
    <property type="protein sequence ID" value="MFC3139250.1"/>
    <property type="molecule type" value="Genomic_DNA"/>
</dbReference>
<dbReference type="InterPro" id="IPR001048">
    <property type="entry name" value="Asp/Glu/Uridylate_kinase"/>
</dbReference>
<keyword evidence="12" id="KW-1185">Reference proteome</keyword>
<keyword evidence="4 9" id="KW-0808">Transferase</keyword>
<dbReference type="PIRSF" id="PIRSF000728">
    <property type="entry name" value="NAGK"/>
    <property type="match status" value="1"/>
</dbReference>
<dbReference type="Gene3D" id="3.40.1160.10">
    <property type="entry name" value="Acetylglutamate kinase-like"/>
    <property type="match status" value="1"/>
</dbReference>
<evidence type="ECO:0000256" key="8">
    <source>
        <dbReference type="ARBA" id="ARBA00048141"/>
    </source>
</evidence>
<dbReference type="NCBIfam" id="TIGR00761">
    <property type="entry name" value="argB"/>
    <property type="match status" value="1"/>
</dbReference>
<evidence type="ECO:0000256" key="6">
    <source>
        <dbReference type="ARBA" id="ARBA00022777"/>
    </source>
</evidence>
<comment type="catalytic activity">
    <reaction evidence="8 9">
        <text>N-acetyl-L-glutamate + ATP = N-acetyl-L-glutamyl 5-phosphate + ADP</text>
        <dbReference type="Rhea" id="RHEA:14629"/>
        <dbReference type="ChEBI" id="CHEBI:30616"/>
        <dbReference type="ChEBI" id="CHEBI:44337"/>
        <dbReference type="ChEBI" id="CHEBI:57936"/>
        <dbReference type="ChEBI" id="CHEBI:456216"/>
        <dbReference type="EC" id="2.7.2.8"/>
    </reaction>
</comment>
<name>A0ABV7GGA9_9GAMM</name>
<comment type="subcellular location">
    <subcellularLocation>
        <location evidence="9">Cytoplasm</location>
    </subcellularLocation>
</comment>
<gene>
    <name evidence="9 11" type="primary">argB</name>
    <name evidence="11" type="ORF">ACFOE0_13770</name>
</gene>
<protein>
    <recommendedName>
        <fullName evidence="9">Acetylglutamate kinase</fullName>
        <ecNumber evidence="9">2.7.2.8</ecNumber>
    </recommendedName>
    <alternativeName>
        <fullName evidence="9">N-acetyl-L-glutamate 5-phosphotransferase</fullName>
    </alternativeName>
    <alternativeName>
        <fullName evidence="9">NAG kinase</fullName>
        <shortName evidence="9">NAGK</shortName>
    </alternativeName>
</protein>
<evidence type="ECO:0000256" key="7">
    <source>
        <dbReference type="ARBA" id="ARBA00022840"/>
    </source>
</evidence>
<feature type="binding site" evidence="9">
    <location>
        <position position="161"/>
    </location>
    <ligand>
        <name>substrate</name>
    </ligand>
</feature>
<dbReference type="PANTHER" id="PTHR23342:SF0">
    <property type="entry name" value="N-ACETYLGLUTAMATE SYNTHASE, MITOCHONDRIAL"/>
    <property type="match status" value="1"/>
</dbReference>
<keyword evidence="5 9" id="KW-0547">Nucleotide-binding</keyword>
<evidence type="ECO:0000256" key="1">
    <source>
        <dbReference type="ARBA" id="ARBA00004828"/>
    </source>
</evidence>
<dbReference type="Proteomes" id="UP001595621">
    <property type="component" value="Unassembled WGS sequence"/>
</dbReference>
<feature type="domain" description="Aspartate/glutamate/uridylate kinase" evidence="10">
    <location>
        <begin position="7"/>
        <end position="237"/>
    </location>
</feature>
<comment type="function">
    <text evidence="9">Catalyzes the ATP-dependent phosphorylation of N-acetyl-L-glutamate.</text>
</comment>
<dbReference type="GO" id="GO:0003991">
    <property type="term" value="F:acetylglutamate kinase activity"/>
    <property type="evidence" value="ECO:0007669"/>
    <property type="project" value="UniProtKB-EC"/>
</dbReference>
<reference evidence="12" key="1">
    <citation type="journal article" date="2019" name="Int. J. Syst. Evol. Microbiol.">
        <title>The Global Catalogue of Microorganisms (GCM) 10K type strain sequencing project: providing services to taxonomists for standard genome sequencing and annotation.</title>
        <authorList>
            <consortium name="The Broad Institute Genomics Platform"/>
            <consortium name="The Broad Institute Genome Sequencing Center for Infectious Disease"/>
            <person name="Wu L."/>
            <person name="Ma J."/>
        </authorList>
    </citation>
    <scope>NUCLEOTIDE SEQUENCE [LARGE SCALE GENOMIC DNA]</scope>
    <source>
        <strain evidence="12">KCTC 52277</strain>
    </source>
</reference>
<dbReference type="RefSeq" id="WP_248937789.1">
    <property type="nucleotide sequence ID" value="NZ_JAKILF010000014.1"/>
</dbReference>
<dbReference type="InterPro" id="IPR036393">
    <property type="entry name" value="AceGlu_kinase-like_sf"/>
</dbReference>
<feature type="binding site" evidence="9">
    <location>
        <position position="69"/>
    </location>
    <ligand>
        <name>substrate</name>
    </ligand>
</feature>
<evidence type="ECO:0000313" key="12">
    <source>
        <dbReference type="Proteomes" id="UP001595621"/>
    </source>
</evidence>
<comment type="pathway">
    <text evidence="1 9">Amino-acid biosynthesis; L-arginine biosynthesis; N(2)-acetyl-L-ornithine from L-glutamate: step 2/4.</text>
</comment>
<evidence type="ECO:0000256" key="4">
    <source>
        <dbReference type="ARBA" id="ARBA00022679"/>
    </source>
</evidence>
<dbReference type="InterPro" id="IPR004662">
    <property type="entry name" value="AcgluKinase_fam"/>
</dbReference>
<keyword evidence="7 9" id="KW-0067">ATP-binding</keyword>
<comment type="similarity">
    <text evidence="9">Belongs to the acetylglutamate kinase family. ArgB subfamily.</text>
</comment>
<dbReference type="Pfam" id="PF00696">
    <property type="entry name" value="AA_kinase"/>
    <property type="match status" value="1"/>
</dbReference>
<evidence type="ECO:0000313" key="11">
    <source>
        <dbReference type="EMBL" id="MFC3139250.1"/>
    </source>
</evidence>
<dbReference type="EC" id="2.7.2.8" evidence="9"/>
<organism evidence="11 12">
    <name type="scientific">Shewanella submarina</name>
    <dbReference type="NCBI Taxonomy" id="2016376"/>
    <lineage>
        <taxon>Bacteria</taxon>
        <taxon>Pseudomonadati</taxon>
        <taxon>Pseudomonadota</taxon>
        <taxon>Gammaproteobacteria</taxon>
        <taxon>Alteromonadales</taxon>
        <taxon>Shewanellaceae</taxon>
        <taxon>Shewanella</taxon>
    </lineage>
</organism>
<feature type="site" description="Transition state stabilizer" evidence="9">
    <location>
        <position position="220"/>
    </location>
</feature>
<dbReference type="HAMAP" id="MF_00082">
    <property type="entry name" value="ArgB"/>
    <property type="match status" value="1"/>
</dbReference>
<comment type="caution">
    <text evidence="11">The sequence shown here is derived from an EMBL/GenBank/DDBJ whole genome shotgun (WGS) entry which is preliminary data.</text>
</comment>
<keyword evidence="3 9" id="KW-0028">Amino-acid biosynthesis</keyword>
<dbReference type="SUPFAM" id="SSF53633">
    <property type="entry name" value="Carbamate kinase-like"/>
    <property type="match status" value="1"/>
</dbReference>
<evidence type="ECO:0000256" key="5">
    <source>
        <dbReference type="ARBA" id="ARBA00022741"/>
    </source>
</evidence>
<evidence type="ECO:0000256" key="3">
    <source>
        <dbReference type="ARBA" id="ARBA00022605"/>
    </source>
</evidence>
<evidence type="ECO:0000256" key="2">
    <source>
        <dbReference type="ARBA" id="ARBA00022571"/>
    </source>
</evidence>
<keyword evidence="6 9" id="KW-0418">Kinase</keyword>
<feature type="site" description="Transition state stabilizer" evidence="9">
    <location>
        <position position="12"/>
    </location>
</feature>